<evidence type="ECO:0000259" key="2">
    <source>
        <dbReference type="Pfam" id="PF13966"/>
    </source>
</evidence>
<evidence type="ECO:0008006" key="5">
    <source>
        <dbReference type="Google" id="ProtNLM"/>
    </source>
</evidence>
<sequence length="312" mass="34404">MVHHEEAFTEGASSASPNGERKIWNLIWHADVPHRMRLNAWKAAAGALATMQCKRARHLQCRVTCPLCGIADEDTYHALVACENASKLWDAMGEIWPIPPKEHLDAMDYLNSIRDVKHLSTEQIIEGKYSVADSLPATVIRPRPPDPPWVPPPSGWLALSVDGSFSPDDGTAGAGMVLRKCTGEVILAACRLLFFCNDALEAKIQAIREGMSLVLQWSNLPVMVQSNSMEAHSSLSNASLAKSPNGHLVDEIKSLLPEWEFIPVKITRSQNRVSHCLANYARTACSTACWLQRAPLIIHDLVLADYIPVAME</sequence>
<dbReference type="SUPFAM" id="SSF53098">
    <property type="entry name" value="Ribonuclease H-like"/>
    <property type="match status" value="1"/>
</dbReference>
<dbReference type="InterPro" id="IPR036397">
    <property type="entry name" value="RNaseH_sf"/>
</dbReference>
<dbReference type="InterPro" id="IPR012337">
    <property type="entry name" value="RNaseH-like_sf"/>
</dbReference>
<dbReference type="InterPro" id="IPR044730">
    <property type="entry name" value="RNase_H-like_dom_plant"/>
</dbReference>
<evidence type="ECO:0000313" key="3">
    <source>
        <dbReference type="EnsemblPlants" id="AET5Gv20840500.1"/>
    </source>
</evidence>
<dbReference type="Gramene" id="AET5Gv20840500.1">
    <property type="protein sequence ID" value="AET5Gv20840500.1"/>
    <property type="gene ID" value="AET5Gv20840500"/>
</dbReference>
<reference evidence="3" key="5">
    <citation type="journal article" date="2021" name="G3 (Bethesda)">
        <title>Aegilops tauschii genome assembly Aet v5.0 features greater sequence contiguity and improved annotation.</title>
        <authorList>
            <person name="Wang L."/>
            <person name="Zhu T."/>
            <person name="Rodriguez J.C."/>
            <person name="Deal K.R."/>
            <person name="Dubcovsky J."/>
            <person name="McGuire P.E."/>
            <person name="Lux T."/>
            <person name="Spannagl M."/>
            <person name="Mayer K.F.X."/>
            <person name="Baldrich P."/>
            <person name="Meyers B.C."/>
            <person name="Huo N."/>
            <person name="Gu Y.Q."/>
            <person name="Zhou H."/>
            <person name="Devos K.M."/>
            <person name="Bennetzen J.L."/>
            <person name="Unver T."/>
            <person name="Budak H."/>
            <person name="Gulick P.J."/>
            <person name="Galiba G."/>
            <person name="Kalapos B."/>
            <person name="Nelson D.R."/>
            <person name="Li P."/>
            <person name="You F.M."/>
            <person name="Luo M.C."/>
            <person name="Dvorak J."/>
        </authorList>
    </citation>
    <scope>NUCLEOTIDE SEQUENCE [LARGE SCALE GENOMIC DNA]</scope>
    <source>
        <strain evidence="3">cv. AL8/78</strain>
    </source>
</reference>
<dbReference type="GO" id="GO:0003676">
    <property type="term" value="F:nucleic acid binding"/>
    <property type="evidence" value="ECO:0007669"/>
    <property type="project" value="InterPro"/>
</dbReference>
<reference evidence="3" key="4">
    <citation type="submission" date="2019-03" db="UniProtKB">
        <authorList>
            <consortium name="EnsemblPlants"/>
        </authorList>
    </citation>
    <scope>IDENTIFICATION</scope>
</reference>
<dbReference type="InterPro" id="IPR026960">
    <property type="entry name" value="RVT-Znf"/>
</dbReference>
<feature type="domain" description="RNase H type-1" evidence="1">
    <location>
        <begin position="161"/>
        <end position="281"/>
    </location>
</feature>
<proteinExistence type="predicted"/>
<dbReference type="EnsemblPlants" id="AET5Gv20840500.1">
    <property type="protein sequence ID" value="AET5Gv20840500.1"/>
    <property type="gene ID" value="AET5Gv20840500"/>
</dbReference>
<name>A0A453LMF8_AEGTS</name>
<dbReference type="Pfam" id="PF13456">
    <property type="entry name" value="RVT_3"/>
    <property type="match status" value="1"/>
</dbReference>
<dbReference type="Pfam" id="PF13966">
    <property type="entry name" value="zf-RVT"/>
    <property type="match status" value="1"/>
</dbReference>
<dbReference type="AlphaFoldDB" id="A0A453LMF8"/>
<dbReference type="InterPro" id="IPR002156">
    <property type="entry name" value="RNaseH_domain"/>
</dbReference>
<protein>
    <recommendedName>
        <fullName evidence="5">RNase H type-1 domain-containing protein</fullName>
    </recommendedName>
</protein>
<dbReference type="PANTHER" id="PTHR47723:SF24">
    <property type="entry name" value="RNASE H TYPE-1 DOMAIN-CONTAINING PROTEIN"/>
    <property type="match status" value="1"/>
</dbReference>
<reference evidence="3" key="3">
    <citation type="journal article" date="2017" name="Nature">
        <title>Genome sequence of the progenitor of the wheat D genome Aegilops tauschii.</title>
        <authorList>
            <person name="Luo M.C."/>
            <person name="Gu Y.Q."/>
            <person name="Puiu D."/>
            <person name="Wang H."/>
            <person name="Twardziok S.O."/>
            <person name="Deal K.R."/>
            <person name="Huo N."/>
            <person name="Zhu T."/>
            <person name="Wang L."/>
            <person name="Wang Y."/>
            <person name="McGuire P.E."/>
            <person name="Liu S."/>
            <person name="Long H."/>
            <person name="Ramasamy R.K."/>
            <person name="Rodriguez J.C."/>
            <person name="Van S.L."/>
            <person name="Yuan L."/>
            <person name="Wang Z."/>
            <person name="Xia Z."/>
            <person name="Xiao L."/>
            <person name="Anderson O.D."/>
            <person name="Ouyang S."/>
            <person name="Liang Y."/>
            <person name="Zimin A.V."/>
            <person name="Pertea G."/>
            <person name="Qi P."/>
            <person name="Bennetzen J.L."/>
            <person name="Dai X."/>
            <person name="Dawson M.W."/>
            <person name="Muller H.G."/>
            <person name="Kugler K."/>
            <person name="Rivarola-Duarte L."/>
            <person name="Spannagl M."/>
            <person name="Mayer K.F.X."/>
            <person name="Lu F.H."/>
            <person name="Bevan M.W."/>
            <person name="Leroy P."/>
            <person name="Li P."/>
            <person name="You F.M."/>
            <person name="Sun Q."/>
            <person name="Liu Z."/>
            <person name="Lyons E."/>
            <person name="Wicker T."/>
            <person name="Salzberg S.L."/>
            <person name="Devos K.M."/>
            <person name="Dvorak J."/>
        </authorList>
    </citation>
    <scope>NUCLEOTIDE SEQUENCE [LARGE SCALE GENOMIC DNA]</scope>
    <source>
        <strain evidence="3">cv. AL8/78</strain>
    </source>
</reference>
<evidence type="ECO:0000259" key="1">
    <source>
        <dbReference type="Pfam" id="PF13456"/>
    </source>
</evidence>
<dbReference type="GO" id="GO:0004523">
    <property type="term" value="F:RNA-DNA hybrid ribonuclease activity"/>
    <property type="evidence" value="ECO:0007669"/>
    <property type="project" value="InterPro"/>
</dbReference>
<organism evidence="3 4">
    <name type="scientific">Aegilops tauschii subsp. strangulata</name>
    <name type="common">Goatgrass</name>
    <dbReference type="NCBI Taxonomy" id="200361"/>
    <lineage>
        <taxon>Eukaryota</taxon>
        <taxon>Viridiplantae</taxon>
        <taxon>Streptophyta</taxon>
        <taxon>Embryophyta</taxon>
        <taxon>Tracheophyta</taxon>
        <taxon>Spermatophyta</taxon>
        <taxon>Magnoliopsida</taxon>
        <taxon>Liliopsida</taxon>
        <taxon>Poales</taxon>
        <taxon>Poaceae</taxon>
        <taxon>BOP clade</taxon>
        <taxon>Pooideae</taxon>
        <taxon>Triticodae</taxon>
        <taxon>Triticeae</taxon>
        <taxon>Triticinae</taxon>
        <taxon>Aegilops</taxon>
    </lineage>
</organism>
<dbReference type="InterPro" id="IPR053151">
    <property type="entry name" value="RNase_H-like"/>
</dbReference>
<dbReference type="Proteomes" id="UP000015105">
    <property type="component" value="Chromosome 5D"/>
</dbReference>
<dbReference type="Gene3D" id="3.30.420.10">
    <property type="entry name" value="Ribonuclease H-like superfamily/Ribonuclease H"/>
    <property type="match status" value="1"/>
</dbReference>
<evidence type="ECO:0000313" key="4">
    <source>
        <dbReference type="Proteomes" id="UP000015105"/>
    </source>
</evidence>
<reference evidence="4" key="2">
    <citation type="journal article" date="2017" name="Nat. Plants">
        <title>The Aegilops tauschii genome reveals multiple impacts of transposons.</title>
        <authorList>
            <person name="Zhao G."/>
            <person name="Zou C."/>
            <person name="Li K."/>
            <person name="Wang K."/>
            <person name="Li T."/>
            <person name="Gao L."/>
            <person name="Zhang X."/>
            <person name="Wang H."/>
            <person name="Yang Z."/>
            <person name="Liu X."/>
            <person name="Jiang W."/>
            <person name="Mao L."/>
            <person name="Kong X."/>
            <person name="Jiao Y."/>
            <person name="Jia J."/>
        </authorList>
    </citation>
    <scope>NUCLEOTIDE SEQUENCE [LARGE SCALE GENOMIC DNA]</scope>
    <source>
        <strain evidence="4">cv. AL8/78</strain>
    </source>
</reference>
<reference evidence="4" key="1">
    <citation type="journal article" date="2014" name="Science">
        <title>Ancient hybridizations among the ancestral genomes of bread wheat.</title>
        <authorList>
            <consortium name="International Wheat Genome Sequencing Consortium,"/>
            <person name="Marcussen T."/>
            <person name="Sandve S.R."/>
            <person name="Heier L."/>
            <person name="Spannagl M."/>
            <person name="Pfeifer M."/>
            <person name="Jakobsen K.S."/>
            <person name="Wulff B.B."/>
            <person name="Steuernagel B."/>
            <person name="Mayer K.F."/>
            <person name="Olsen O.A."/>
        </authorList>
    </citation>
    <scope>NUCLEOTIDE SEQUENCE [LARGE SCALE GENOMIC DNA]</scope>
    <source>
        <strain evidence="4">cv. AL8/78</strain>
    </source>
</reference>
<dbReference type="CDD" id="cd06222">
    <property type="entry name" value="RNase_H_like"/>
    <property type="match status" value="1"/>
</dbReference>
<keyword evidence="4" id="KW-1185">Reference proteome</keyword>
<feature type="domain" description="Reverse transcriptase zinc-binding" evidence="2">
    <location>
        <begin position="19"/>
        <end position="89"/>
    </location>
</feature>
<dbReference type="PANTHER" id="PTHR47723">
    <property type="entry name" value="OS05G0353850 PROTEIN"/>
    <property type="match status" value="1"/>
</dbReference>
<accession>A0A453LMF8</accession>